<dbReference type="InterPro" id="IPR012967">
    <property type="entry name" value="COMT_dimerisation"/>
</dbReference>
<dbReference type="RefSeq" id="WP_349084622.1">
    <property type="nucleotide sequence ID" value="NZ_JBBMEK010000054.1"/>
</dbReference>
<dbReference type="SUPFAM" id="SSF46785">
    <property type="entry name" value="Winged helix' DNA-binding domain"/>
    <property type="match status" value="1"/>
</dbReference>
<dbReference type="Pfam" id="PF08100">
    <property type="entry name" value="Dimerisation"/>
    <property type="match status" value="1"/>
</dbReference>
<feature type="domain" description="O-methyltransferase dimerisation" evidence="5">
    <location>
        <begin position="10"/>
        <end position="83"/>
    </location>
</feature>
<dbReference type="InterPro" id="IPR036388">
    <property type="entry name" value="WH-like_DNA-bd_sf"/>
</dbReference>
<dbReference type="GO" id="GO:0008168">
    <property type="term" value="F:methyltransferase activity"/>
    <property type="evidence" value="ECO:0007669"/>
    <property type="project" value="UniProtKB-KW"/>
</dbReference>
<dbReference type="GO" id="GO:0032259">
    <property type="term" value="P:methylation"/>
    <property type="evidence" value="ECO:0007669"/>
    <property type="project" value="UniProtKB-KW"/>
</dbReference>
<dbReference type="Proteomes" id="UP001469749">
    <property type="component" value="Unassembled WGS sequence"/>
</dbReference>
<accession>A0ABV1B3Y1</accession>
<evidence type="ECO:0000259" key="5">
    <source>
        <dbReference type="Pfam" id="PF08100"/>
    </source>
</evidence>
<dbReference type="Gene3D" id="3.40.50.150">
    <property type="entry name" value="Vaccinia Virus protein VP39"/>
    <property type="match status" value="1"/>
</dbReference>
<dbReference type="EMBL" id="JBBMEK010000054">
    <property type="protein sequence ID" value="MEQ2364680.1"/>
    <property type="molecule type" value="Genomic_DNA"/>
</dbReference>
<keyword evidence="3" id="KW-0949">S-adenosyl-L-methionine</keyword>
<dbReference type="InterPro" id="IPR001077">
    <property type="entry name" value="COMT_C"/>
</dbReference>
<keyword evidence="2" id="KW-0808">Transferase</keyword>
<dbReference type="InterPro" id="IPR016461">
    <property type="entry name" value="COMT-like"/>
</dbReference>
<evidence type="ECO:0000256" key="3">
    <source>
        <dbReference type="ARBA" id="ARBA00022691"/>
    </source>
</evidence>
<dbReference type="InterPro" id="IPR029063">
    <property type="entry name" value="SAM-dependent_MTases_sf"/>
</dbReference>
<sequence>MDIQDKMLLSMIQGFSLSYFLYTSCELGIFETLLNEDQTLSELSERLYIRKDILLRLMNTLEAFGFVKIHDEKYSLQQLGKRLSEKNGKVMRELLLFSGRQCMPYWAKLYEAVHSGEAPYKLIEKQAYFDMQETNYQNYRTFNSMMSSNSEDLDLQPYFETEITPFRIKKIVDIGGGTGNILIKLLKFYKNSFGILLDLQFVETEAIRNLQNYNMENRVKFYSGNFFEPIDFSADIFVMSRILHDWSDEEAIQILKNVAQAMTENSRILIIEKIMPETPKRENTEMYMADLNMWVMCGGKERTLEEFKNLLHLSDLKVTRIIKLAGNESVLEVKKYIINYQEGMI</sequence>
<organism evidence="6 7">
    <name type="scientific">Coprococcus intestinihominis</name>
    <dbReference type="NCBI Taxonomy" id="3133154"/>
    <lineage>
        <taxon>Bacteria</taxon>
        <taxon>Bacillati</taxon>
        <taxon>Bacillota</taxon>
        <taxon>Clostridia</taxon>
        <taxon>Lachnospirales</taxon>
        <taxon>Lachnospiraceae</taxon>
        <taxon>Coprococcus</taxon>
    </lineage>
</organism>
<name>A0ABV1B3Y1_9FIRM</name>
<dbReference type="InterPro" id="IPR036390">
    <property type="entry name" value="WH_DNA-bd_sf"/>
</dbReference>
<dbReference type="PANTHER" id="PTHR43712">
    <property type="entry name" value="PUTATIVE (AFU_ORTHOLOGUE AFUA_4G14580)-RELATED"/>
    <property type="match status" value="1"/>
</dbReference>
<evidence type="ECO:0000313" key="6">
    <source>
        <dbReference type="EMBL" id="MEQ2364680.1"/>
    </source>
</evidence>
<reference evidence="6 7" key="1">
    <citation type="submission" date="2024-03" db="EMBL/GenBank/DDBJ databases">
        <title>Human intestinal bacterial collection.</title>
        <authorList>
            <person name="Pauvert C."/>
            <person name="Hitch T.C.A."/>
            <person name="Clavel T."/>
        </authorList>
    </citation>
    <scope>NUCLEOTIDE SEQUENCE [LARGE SCALE GENOMIC DNA]</scope>
    <source>
        <strain evidence="6 7">CLA-AA-H190</strain>
    </source>
</reference>
<proteinExistence type="predicted"/>
<dbReference type="PIRSF" id="PIRSF005739">
    <property type="entry name" value="O-mtase"/>
    <property type="match status" value="1"/>
</dbReference>
<evidence type="ECO:0000259" key="4">
    <source>
        <dbReference type="Pfam" id="PF00891"/>
    </source>
</evidence>
<dbReference type="PANTHER" id="PTHR43712:SF2">
    <property type="entry name" value="O-METHYLTRANSFERASE CICE"/>
    <property type="match status" value="1"/>
</dbReference>
<dbReference type="Gene3D" id="1.10.10.10">
    <property type="entry name" value="Winged helix-like DNA-binding domain superfamily/Winged helix DNA-binding domain"/>
    <property type="match status" value="1"/>
</dbReference>
<comment type="caution">
    <text evidence="6">The sequence shown here is derived from an EMBL/GenBank/DDBJ whole genome shotgun (WGS) entry which is preliminary data.</text>
</comment>
<dbReference type="CDD" id="cd02440">
    <property type="entry name" value="AdoMet_MTases"/>
    <property type="match status" value="1"/>
</dbReference>
<evidence type="ECO:0000256" key="2">
    <source>
        <dbReference type="ARBA" id="ARBA00022679"/>
    </source>
</evidence>
<dbReference type="PROSITE" id="PS51683">
    <property type="entry name" value="SAM_OMT_II"/>
    <property type="match status" value="1"/>
</dbReference>
<keyword evidence="1 6" id="KW-0489">Methyltransferase</keyword>
<protein>
    <submittedName>
        <fullName evidence="6">Methyltransferase</fullName>
    </submittedName>
</protein>
<evidence type="ECO:0000313" key="7">
    <source>
        <dbReference type="Proteomes" id="UP001469749"/>
    </source>
</evidence>
<dbReference type="Pfam" id="PF00891">
    <property type="entry name" value="Methyltransf_2"/>
    <property type="match status" value="1"/>
</dbReference>
<gene>
    <name evidence="6" type="ORF">WMO25_06155</name>
</gene>
<evidence type="ECO:0000256" key="1">
    <source>
        <dbReference type="ARBA" id="ARBA00022603"/>
    </source>
</evidence>
<feature type="domain" description="O-methyltransferase C-terminal" evidence="4">
    <location>
        <begin position="106"/>
        <end position="312"/>
    </location>
</feature>
<dbReference type="SUPFAM" id="SSF53335">
    <property type="entry name" value="S-adenosyl-L-methionine-dependent methyltransferases"/>
    <property type="match status" value="1"/>
</dbReference>
<keyword evidence="7" id="KW-1185">Reference proteome</keyword>